<sequence>MIRTASGSTPSAELRLDVQKAMQSDVSAFRIHNLLQNGNDAICSVSKSFQNDLKVSVVV</sequence>
<protein>
    <submittedName>
        <fullName evidence="1">Uncharacterized protein</fullName>
    </submittedName>
</protein>
<reference evidence="1" key="1">
    <citation type="journal article" date="2021" name="IMA Fungus">
        <title>Genomic characterization of three marine fungi, including Emericellopsis atlantica sp. nov. with signatures of a generalist lifestyle and marine biomass degradation.</title>
        <authorList>
            <person name="Hagestad O.C."/>
            <person name="Hou L."/>
            <person name="Andersen J.H."/>
            <person name="Hansen E.H."/>
            <person name="Altermark B."/>
            <person name="Li C."/>
            <person name="Kuhnert E."/>
            <person name="Cox R.J."/>
            <person name="Crous P.W."/>
            <person name="Spatafora J.W."/>
            <person name="Lail K."/>
            <person name="Amirebrahimi M."/>
            <person name="Lipzen A."/>
            <person name="Pangilinan J."/>
            <person name="Andreopoulos W."/>
            <person name="Hayes R.D."/>
            <person name="Ng V."/>
            <person name="Grigoriev I.V."/>
            <person name="Jackson S.A."/>
            <person name="Sutton T.D.S."/>
            <person name="Dobson A.D.W."/>
            <person name="Rama T."/>
        </authorList>
    </citation>
    <scope>NUCLEOTIDE SEQUENCE</scope>
    <source>
        <strain evidence="1">TRa018bII</strain>
    </source>
</reference>
<dbReference type="Proteomes" id="UP000824998">
    <property type="component" value="Unassembled WGS sequence"/>
</dbReference>
<proteinExistence type="predicted"/>
<dbReference type="GO" id="GO:0016491">
    <property type="term" value="F:oxidoreductase activity"/>
    <property type="evidence" value="ECO:0007669"/>
    <property type="project" value="InterPro"/>
</dbReference>
<accession>A0A9P7YER3</accession>
<dbReference type="AlphaFoldDB" id="A0A9P7YER3"/>
<name>A0A9P7YER3_9HELO</name>
<dbReference type="InterPro" id="IPR037099">
    <property type="entry name" value="Fum_R/Succ_DH_flav-like_C_sf"/>
</dbReference>
<evidence type="ECO:0000313" key="2">
    <source>
        <dbReference type="Proteomes" id="UP000824998"/>
    </source>
</evidence>
<dbReference type="EMBL" id="MU251564">
    <property type="protein sequence ID" value="KAG9232132.1"/>
    <property type="molecule type" value="Genomic_DNA"/>
</dbReference>
<dbReference type="OrthoDB" id="71672at2759"/>
<organism evidence="1 2">
    <name type="scientific">Amylocarpus encephaloides</name>
    <dbReference type="NCBI Taxonomy" id="45428"/>
    <lineage>
        <taxon>Eukaryota</taxon>
        <taxon>Fungi</taxon>
        <taxon>Dikarya</taxon>
        <taxon>Ascomycota</taxon>
        <taxon>Pezizomycotina</taxon>
        <taxon>Leotiomycetes</taxon>
        <taxon>Helotiales</taxon>
        <taxon>Helotiales incertae sedis</taxon>
        <taxon>Amylocarpus</taxon>
    </lineage>
</organism>
<keyword evidence="2" id="KW-1185">Reference proteome</keyword>
<dbReference type="SUPFAM" id="SSF46977">
    <property type="entry name" value="Succinate dehydrogenase/fumarate reductase flavoprotein C-terminal domain"/>
    <property type="match status" value="1"/>
</dbReference>
<evidence type="ECO:0000313" key="1">
    <source>
        <dbReference type="EMBL" id="KAG9232132.1"/>
    </source>
</evidence>
<comment type="caution">
    <text evidence="1">The sequence shown here is derived from an EMBL/GenBank/DDBJ whole genome shotgun (WGS) entry which is preliminary data.</text>
</comment>
<gene>
    <name evidence="1" type="ORF">BJ875DRAFT_94320</name>
</gene>